<sequence>MREVINARFDERYVEETLENGLHVVLWHKPDYEKSYFMMATPLGALDMEQVDAKGNRIQYPAGIAHFLEHKMFEDEEMDVMEQFSAMGANVNAFTSYQETCYYFSTSKDIEKPLELLLDFVQKLSISDASVEKEKGIIIQELHMYKQMSDTSLLMELFTSLFVKHPMRYDIGGDDASVQAITKEQLEDCYRRNYHPQRMLLVGVTAKDPRFVMEIIKRNQAKKQFPHIEIVERGYEEEPKTVARKEYRFEMDVSTPKHAIAYKLEGIADAKKRKQCEWAIALALDVMFTTLNPDYQKWMDEGIINDYFGYEVDLGNDYGFIVLYGETQKTQAFMELVEEHMKKLLDQKIDAACLEQLKRRYYGTMVRSLNRFDEIAISFMRSYFAGLDFYDSIELVSQITQADIDAALAHIDLEQKACVHLYPKKSKNS</sequence>
<reference evidence="3 4" key="1">
    <citation type="submission" date="2022-06" db="EMBL/GenBank/DDBJ databases">
        <title>Isolation of gut microbiota from human fecal samples.</title>
        <authorList>
            <person name="Pamer E.G."/>
            <person name="Barat B."/>
            <person name="Waligurski E."/>
            <person name="Medina S."/>
            <person name="Paddock L."/>
            <person name="Mostad J."/>
        </authorList>
    </citation>
    <scope>NUCLEOTIDE SEQUENCE [LARGE SCALE GENOMIC DNA]</scope>
    <source>
        <strain evidence="3 4">DFI.6.1</strain>
    </source>
</reference>
<dbReference type="PANTHER" id="PTHR11851">
    <property type="entry name" value="METALLOPROTEASE"/>
    <property type="match status" value="1"/>
</dbReference>
<evidence type="ECO:0000313" key="4">
    <source>
        <dbReference type="Proteomes" id="UP001524435"/>
    </source>
</evidence>
<dbReference type="RefSeq" id="WP_180963066.1">
    <property type="nucleotide sequence ID" value="NZ_JANGCH010000002.1"/>
</dbReference>
<organism evidence="3 4">
    <name type="scientific">Massilicoli timonensis</name>
    <dbReference type="NCBI Taxonomy" id="2015901"/>
    <lineage>
        <taxon>Bacteria</taxon>
        <taxon>Bacillati</taxon>
        <taxon>Bacillota</taxon>
        <taxon>Erysipelotrichia</taxon>
        <taxon>Erysipelotrichales</taxon>
        <taxon>Erysipelotrichaceae</taxon>
        <taxon>Massilicoli</taxon>
    </lineage>
</organism>
<dbReference type="SUPFAM" id="SSF63411">
    <property type="entry name" value="LuxS/MPP-like metallohydrolase"/>
    <property type="match status" value="2"/>
</dbReference>
<keyword evidence="4" id="KW-1185">Reference proteome</keyword>
<evidence type="ECO:0000259" key="2">
    <source>
        <dbReference type="Pfam" id="PF05193"/>
    </source>
</evidence>
<proteinExistence type="predicted"/>
<dbReference type="EMBL" id="JANGCH010000002">
    <property type="protein sequence ID" value="MCQ5121049.1"/>
    <property type="molecule type" value="Genomic_DNA"/>
</dbReference>
<dbReference type="NCBIfam" id="NF047421">
    <property type="entry name" value="YfmH_fam"/>
    <property type="match status" value="1"/>
</dbReference>
<dbReference type="PANTHER" id="PTHR11851:SF134">
    <property type="entry name" value="ZINC-DEPENDENT PROTEASE"/>
    <property type="match status" value="1"/>
</dbReference>
<dbReference type="Gene3D" id="3.30.830.10">
    <property type="entry name" value="Metalloenzyme, LuxS/M16 peptidase-like"/>
    <property type="match status" value="2"/>
</dbReference>
<dbReference type="InterPro" id="IPR011249">
    <property type="entry name" value="Metalloenz_LuxS/M16"/>
</dbReference>
<name>A0ABT1SIM3_9FIRM</name>
<dbReference type="InterPro" id="IPR007863">
    <property type="entry name" value="Peptidase_M16_C"/>
</dbReference>
<dbReference type="InterPro" id="IPR050361">
    <property type="entry name" value="MPP/UQCRC_Complex"/>
</dbReference>
<evidence type="ECO:0000259" key="1">
    <source>
        <dbReference type="Pfam" id="PF00675"/>
    </source>
</evidence>
<accession>A0ABT1SIM3</accession>
<protein>
    <submittedName>
        <fullName evidence="3">Insulinase family protein</fullName>
    </submittedName>
</protein>
<feature type="domain" description="Peptidase M16 C-terminal" evidence="2">
    <location>
        <begin position="181"/>
        <end position="360"/>
    </location>
</feature>
<dbReference type="Pfam" id="PF00675">
    <property type="entry name" value="Peptidase_M16"/>
    <property type="match status" value="1"/>
</dbReference>
<gene>
    <name evidence="3" type="ORF">NE663_02080</name>
</gene>
<dbReference type="Pfam" id="PF05193">
    <property type="entry name" value="Peptidase_M16_C"/>
    <property type="match status" value="1"/>
</dbReference>
<comment type="caution">
    <text evidence="3">The sequence shown here is derived from an EMBL/GenBank/DDBJ whole genome shotgun (WGS) entry which is preliminary data.</text>
</comment>
<dbReference type="Proteomes" id="UP001524435">
    <property type="component" value="Unassembled WGS sequence"/>
</dbReference>
<evidence type="ECO:0000313" key="3">
    <source>
        <dbReference type="EMBL" id="MCQ5121049.1"/>
    </source>
</evidence>
<dbReference type="InterPro" id="IPR011765">
    <property type="entry name" value="Pept_M16_N"/>
</dbReference>
<feature type="domain" description="Peptidase M16 N-terminal" evidence="1">
    <location>
        <begin position="61"/>
        <end position="170"/>
    </location>
</feature>